<gene>
    <name evidence="1" type="ORF">LCGC14_1122120</name>
</gene>
<dbReference type="EMBL" id="LAZR01005195">
    <property type="protein sequence ID" value="KKN02007.1"/>
    <property type="molecule type" value="Genomic_DNA"/>
</dbReference>
<comment type="caution">
    <text evidence="1">The sequence shown here is derived from an EMBL/GenBank/DDBJ whole genome shotgun (WGS) entry which is preliminary data.</text>
</comment>
<organism evidence="1">
    <name type="scientific">marine sediment metagenome</name>
    <dbReference type="NCBI Taxonomy" id="412755"/>
    <lineage>
        <taxon>unclassified sequences</taxon>
        <taxon>metagenomes</taxon>
        <taxon>ecological metagenomes</taxon>
    </lineage>
</organism>
<proteinExistence type="predicted"/>
<name>A0A0F9MRH0_9ZZZZ</name>
<accession>A0A0F9MRH0</accession>
<dbReference type="AlphaFoldDB" id="A0A0F9MRH0"/>
<evidence type="ECO:0000313" key="1">
    <source>
        <dbReference type="EMBL" id="KKN02007.1"/>
    </source>
</evidence>
<protein>
    <submittedName>
        <fullName evidence="1">Uncharacterized protein</fullName>
    </submittedName>
</protein>
<reference evidence="1" key="1">
    <citation type="journal article" date="2015" name="Nature">
        <title>Complex archaea that bridge the gap between prokaryotes and eukaryotes.</title>
        <authorList>
            <person name="Spang A."/>
            <person name="Saw J.H."/>
            <person name="Jorgensen S.L."/>
            <person name="Zaremba-Niedzwiedzka K."/>
            <person name="Martijn J."/>
            <person name="Lind A.E."/>
            <person name="van Eijk R."/>
            <person name="Schleper C."/>
            <person name="Guy L."/>
            <person name="Ettema T.J."/>
        </authorList>
    </citation>
    <scope>NUCLEOTIDE SEQUENCE</scope>
</reference>
<sequence length="109" mass="12281">MGDKAWKALERRVAESLGGVRNRMSGAVDQLTAGDVVHDTLFVEIKHRSTLAAITWMKQALPLAAKEGKTALLVMHLKGDKSVYYMFRDKDAEFVCIQLLQQLGWEFET</sequence>